<dbReference type="GO" id="GO:0016787">
    <property type="term" value="F:hydrolase activity"/>
    <property type="evidence" value="ECO:0007669"/>
    <property type="project" value="UniProtKB-KW"/>
</dbReference>
<evidence type="ECO:0000256" key="1">
    <source>
        <dbReference type="ARBA" id="ARBA00022801"/>
    </source>
</evidence>
<proteinExistence type="predicted"/>
<sequence length="357" mass="40610">MTKATTIKAATRENWIENTFPEWGTWLNEEIAAAQVPSKNFRIWWLGNTGIWLKTHEGTNLLIDLWNGTGKRTHGTGLMKEGHQMMRMAGVKALQPNLRQQPFVIDPYQMEDVDALLVSHIHSDHLDIHTAAAVLQNASPDTKFIGPKQVVETWIKWGVPKSRTIILRPGDEVTVKSTTIKALEAFDRTALLTVPADQKLAGNLPPEMDDLAINFFIKTSGGTLYHGADSHMANLFTKHGNDHDIDVELINYGENPRGISDKLTASDVLRSAEDLQVKVVIPLHYDIWTNFAADPNEIMYLWRMKRESLQYQFHPFIWQVGGSYTYPADQDRFKYHHDRGFKDAFENDPDLPFSSFL</sequence>
<dbReference type="OrthoDB" id="9800061at2"/>
<dbReference type="STRING" id="157463.GCA_001047075_01173"/>
<name>A0A0K8MI91_9LACO</name>
<dbReference type="PANTHER" id="PTHR43546">
    <property type="entry name" value="UPF0173 METAL-DEPENDENT HYDROLASE MJ1163-RELATED"/>
    <property type="match status" value="1"/>
</dbReference>
<dbReference type="Gene3D" id="3.60.15.10">
    <property type="entry name" value="Ribonuclease Z/Hydroxyacylglutathione hydrolase-like"/>
    <property type="match status" value="1"/>
</dbReference>
<dbReference type="SUPFAM" id="SSF56281">
    <property type="entry name" value="Metallo-hydrolase/oxidoreductase"/>
    <property type="match status" value="1"/>
</dbReference>
<dbReference type="InterPro" id="IPR036866">
    <property type="entry name" value="RibonucZ/Hydroxyglut_hydro"/>
</dbReference>
<dbReference type="RefSeq" id="WP_061993594.1">
    <property type="nucleotide sequence ID" value="NZ_DF968005.1"/>
</dbReference>
<protein>
    <submittedName>
        <fullName evidence="3">L-ascorbate 6-phosphate lactonase</fullName>
    </submittedName>
</protein>
<dbReference type="InterPro" id="IPR001279">
    <property type="entry name" value="Metallo-B-lactamas"/>
</dbReference>
<keyword evidence="4" id="KW-1185">Reference proteome</keyword>
<dbReference type="PANTHER" id="PTHR43546:SF9">
    <property type="entry name" value="L-ASCORBATE-6-PHOSPHATE LACTONASE ULAG-RELATED"/>
    <property type="match status" value="1"/>
</dbReference>
<evidence type="ECO:0000313" key="3">
    <source>
        <dbReference type="EMBL" id="GAP00276.1"/>
    </source>
</evidence>
<dbReference type="InterPro" id="IPR050114">
    <property type="entry name" value="UPF0173_UPF0282_UlaG_hydrolase"/>
</dbReference>
<evidence type="ECO:0000313" key="4">
    <source>
        <dbReference type="Proteomes" id="UP000253891"/>
    </source>
</evidence>
<dbReference type="Pfam" id="PF12706">
    <property type="entry name" value="Lactamase_B_2"/>
    <property type="match status" value="1"/>
</dbReference>
<dbReference type="Proteomes" id="UP000253891">
    <property type="component" value="Unassembled WGS sequence"/>
</dbReference>
<dbReference type="AlphaFoldDB" id="A0A0K8MI91"/>
<evidence type="ECO:0000259" key="2">
    <source>
        <dbReference type="Pfam" id="PF12706"/>
    </source>
</evidence>
<gene>
    <name evidence="3" type="primary">yjfR</name>
    <name evidence="3" type="ORF">FFIC_282900</name>
</gene>
<accession>A0A0K8MI91</accession>
<reference evidence="3 4" key="1">
    <citation type="journal article" date="2015" name="BMC Genomics">
        <title>Comparative genomics of Fructobacillus spp. and Leuconostoc spp. reveals niche-specific evolution of Fructobacillus spp.</title>
        <authorList>
            <person name="Endo A."/>
            <person name="Tanizawa Y."/>
            <person name="Tanaka N."/>
            <person name="Maeno S."/>
            <person name="Kumar H."/>
            <person name="Shiwa Y."/>
            <person name="Okada S."/>
            <person name="Yoshikawa H."/>
            <person name="Dicks L."/>
            <person name="Nakagawa J."/>
            <person name="Arita M."/>
        </authorList>
    </citation>
    <scope>NUCLEOTIDE SEQUENCE [LARGE SCALE GENOMIC DNA]</scope>
    <source>
        <strain evidence="3 4">JCM 12225</strain>
    </source>
</reference>
<dbReference type="NCBIfam" id="NF008688">
    <property type="entry name" value="PRK11709.1"/>
    <property type="match status" value="1"/>
</dbReference>
<feature type="domain" description="Metallo-beta-lactamase" evidence="2">
    <location>
        <begin position="93"/>
        <end position="285"/>
    </location>
</feature>
<organism evidence="3 4">
    <name type="scientific">Fructobacillus ficulneus</name>
    <dbReference type="NCBI Taxonomy" id="157463"/>
    <lineage>
        <taxon>Bacteria</taxon>
        <taxon>Bacillati</taxon>
        <taxon>Bacillota</taxon>
        <taxon>Bacilli</taxon>
        <taxon>Lactobacillales</taxon>
        <taxon>Lactobacillaceae</taxon>
        <taxon>Fructobacillus</taxon>
    </lineage>
</organism>
<dbReference type="EMBL" id="DF968005">
    <property type="protein sequence ID" value="GAP00276.1"/>
    <property type="molecule type" value="Genomic_DNA"/>
</dbReference>
<keyword evidence="1" id="KW-0378">Hydrolase</keyword>